<dbReference type="InterPro" id="IPR004358">
    <property type="entry name" value="Sig_transdc_His_kin-like_C"/>
</dbReference>
<dbReference type="Pfam" id="PF00512">
    <property type="entry name" value="HisKA"/>
    <property type="match status" value="1"/>
</dbReference>
<dbReference type="InterPro" id="IPR003594">
    <property type="entry name" value="HATPase_dom"/>
</dbReference>
<dbReference type="SUPFAM" id="SSF55874">
    <property type="entry name" value="ATPase domain of HSP90 chaperone/DNA topoisomerase II/histidine kinase"/>
    <property type="match status" value="1"/>
</dbReference>
<comment type="caution">
    <text evidence="8">The sequence shown here is derived from an EMBL/GenBank/DDBJ whole genome shotgun (WGS) entry which is preliminary data.</text>
</comment>
<protein>
    <recommendedName>
        <fullName evidence="2">histidine kinase</fullName>
        <ecNumber evidence="2">2.7.13.3</ecNumber>
    </recommendedName>
</protein>
<dbReference type="CDD" id="cd00082">
    <property type="entry name" value="HisKA"/>
    <property type="match status" value="1"/>
</dbReference>
<dbReference type="InterPro" id="IPR036890">
    <property type="entry name" value="HATPase_C_sf"/>
</dbReference>
<organism evidence="8 9">
    <name type="scientific">Corallococcus terminator</name>
    <dbReference type="NCBI Taxonomy" id="2316733"/>
    <lineage>
        <taxon>Bacteria</taxon>
        <taxon>Pseudomonadati</taxon>
        <taxon>Myxococcota</taxon>
        <taxon>Myxococcia</taxon>
        <taxon>Myxococcales</taxon>
        <taxon>Cystobacterineae</taxon>
        <taxon>Myxococcaceae</taxon>
        <taxon>Corallococcus</taxon>
    </lineage>
</organism>
<evidence type="ECO:0000313" key="9">
    <source>
        <dbReference type="Proteomes" id="UP000268094"/>
    </source>
</evidence>
<dbReference type="Pfam" id="PF02518">
    <property type="entry name" value="HATPase_c"/>
    <property type="match status" value="1"/>
</dbReference>
<dbReference type="SUPFAM" id="SSF47384">
    <property type="entry name" value="Homodimeric domain of signal transducing histidine kinase"/>
    <property type="match status" value="1"/>
</dbReference>
<feature type="transmembrane region" description="Helical" evidence="6">
    <location>
        <begin position="154"/>
        <end position="173"/>
    </location>
</feature>
<dbReference type="Gene3D" id="1.10.287.130">
    <property type="match status" value="1"/>
</dbReference>
<dbReference type="GO" id="GO:0000155">
    <property type="term" value="F:phosphorelay sensor kinase activity"/>
    <property type="evidence" value="ECO:0007669"/>
    <property type="project" value="InterPro"/>
</dbReference>
<dbReference type="GO" id="GO:0005886">
    <property type="term" value="C:plasma membrane"/>
    <property type="evidence" value="ECO:0007669"/>
    <property type="project" value="TreeGrafter"/>
</dbReference>
<feature type="transmembrane region" description="Helical" evidence="6">
    <location>
        <begin position="228"/>
        <end position="245"/>
    </location>
</feature>
<name>A0A3A8IPC1_9BACT</name>
<evidence type="ECO:0000256" key="1">
    <source>
        <dbReference type="ARBA" id="ARBA00000085"/>
    </source>
</evidence>
<evidence type="ECO:0000313" key="8">
    <source>
        <dbReference type="EMBL" id="RKG84306.1"/>
    </source>
</evidence>
<keyword evidence="6" id="KW-1133">Transmembrane helix</keyword>
<dbReference type="SMART" id="SM00388">
    <property type="entry name" value="HisKA"/>
    <property type="match status" value="1"/>
</dbReference>
<dbReference type="Proteomes" id="UP000268094">
    <property type="component" value="Unassembled WGS sequence"/>
</dbReference>
<dbReference type="PROSITE" id="PS50109">
    <property type="entry name" value="HIS_KIN"/>
    <property type="match status" value="1"/>
</dbReference>
<dbReference type="PANTHER" id="PTHR43047:SF72">
    <property type="entry name" value="OSMOSENSING HISTIDINE PROTEIN KINASE SLN1"/>
    <property type="match status" value="1"/>
</dbReference>
<dbReference type="SMART" id="SM00387">
    <property type="entry name" value="HATPase_c"/>
    <property type="match status" value="1"/>
</dbReference>
<dbReference type="EC" id="2.7.13.3" evidence="2"/>
<keyword evidence="6" id="KW-0812">Transmembrane</keyword>
<dbReference type="GO" id="GO:0009927">
    <property type="term" value="F:histidine phosphotransfer kinase activity"/>
    <property type="evidence" value="ECO:0007669"/>
    <property type="project" value="TreeGrafter"/>
</dbReference>
<keyword evidence="6" id="KW-0472">Membrane</keyword>
<feature type="transmembrane region" description="Helical" evidence="6">
    <location>
        <begin position="59"/>
        <end position="80"/>
    </location>
</feature>
<proteinExistence type="predicted"/>
<dbReference type="FunFam" id="3.30.565.10:FF:000006">
    <property type="entry name" value="Sensor histidine kinase WalK"/>
    <property type="match status" value="1"/>
</dbReference>
<dbReference type="PANTHER" id="PTHR43047">
    <property type="entry name" value="TWO-COMPONENT HISTIDINE PROTEIN KINASE"/>
    <property type="match status" value="1"/>
</dbReference>
<dbReference type="InterPro" id="IPR005467">
    <property type="entry name" value="His_kinase_dom"/>
</dbReference>
<feature type="transmembrane region" description="Helical" evidence="6">
    <location>
        <begin position="257"/>
        <end position="276"/>
    </location>
</feature>
<sequence length="566" mass="60719">MAVEGQVEVEGRDERQQQLWRRARALATCAAALTLILGLAVLVGWAADSRVLTQVRPGFPAMVPMTALGLMFTALAELALGTERPGWRRAGSLLGLAVALQAGLVLATYVWSTVAAPGLLRELGGRTSPQTATGLLLLGLALALRDATGRGSRVFQALALSALGVSFTLLLAYTFQERRFYEFDAYGTGIAVHSAVGLMLLAVGAVLLRPERGFVSVVLRAGAGGMMARRLLPALLLPVLGVLLVDRAIRQEALDPRLAWSLLEVAQTVVLAFVVWRAAARLNTLQVEQQRSEARSEDDARTQRRLAQENARLHARAEEASQAREDALAVVSHDLKNPLTTVRLGTQLLARRLQATPGAQGLQQQVDSIDRAARCMQDLIHQLLDAARLDAGRELVMDRMPEPLEALTREALESVASLATEKNLRLEHTVAGELRVFCDRPRILQVLANLLGNAVKFTPRGGTVTVSATRAGDSVRVSVRDTGPGIPQADQAHLFKRHWQARDTAEQGSGLGLYIACGIVTAHGGQLAVASDEGAGTTFTFTLPLPPGDFPCLLYPSDAADEARSV</sequence>
<dbReference type="Gene3D" id="3.30.565.10">
    <property type="entry name" value="Histidine kinase-like ATPase, C-terminal domain"/>
    <property type="match status" value="1"/>
</dbReference>
<evidence type="ECO:0000256" key="3">
    <source>
        <dbReference type="ARBA" id="ARBA00022553"/>
    </source>
</evidence>
<reference evidence="9" key="1">
    <citation type="submission" date="2018-09" db="EMBL/GenBank/DDBJ databases">
        <authorList>
            <person name="Livingstone P.G."/>
            <person name="Whitworth D.E."/>
        </authorList>
    </citation>
    <scope>NUCLEOTIDE SEQUENCE [LARGE SCALE GENOMIC DNA]</scope>
    <source>
        <strain evidence="9">CA054A</strain>
    </source>
</reference>
<feature type="transmembrane region" description="Helical" evidence="6">
    <location>
        <begin position="185"/>
        <end position="208"/>
    </location>
</feature>
<dbReference type="EMBL" id="RAVZ01000159">
    <property type="protein sequence ID" value="RKG84306.1"/>
    <property type="molecule type" value="Genomic_DNA"/>
</dbReference>
<feature type="non-terminal residue" evidence="8">
    <location>
        <position position="566"/>
    </location>
</feature>
<evidence type="ECO:0000256" key="4">
    <source>
        <dbReference type="ARBA" id="ARBA00022679"/>
    </source>
</evidence>
<feature type="transmembrane region" description="Helical" evidence="6">
    <location>
        <begin position="25"/>
        <end position="47"/>
    </location>
</feature>
<dbReference type="CDD" id="cd00075">
    <property type="entry name" value="HATPase"/>
    <property type="match status" value="1"/>
</dbReference>
<dbReference type="PRINTS" id="PR00344">
    <property type="entry name" value="BCTRLSENSOR"/>
</dbReference>
<feature type="domain" description="Histidine kinase" evidence="7">
    <location>
        <begin position="330"/>
        <end position="547"/>
    </location>
</feature>
<dbReference type="InterPro" id="IPR003661">
    <property type="entry name" value="HisK_dim/P_dom"/>
</dbReference>
<dbReference type="AlphaFoldDB" id="A0A3A8IPC1"/>
<keyword evidence="3" id="KW-0597">Phosphoprotein</keyword>
<evidence type="ECO:0000256" key="2">
    <source>
        <dbReference type="ARBA" id="ARBA00012438"/>
    </source>
</evidence>
<evidence type="ECO:0000259" key="7">
    <source>
        <dbReference type="PROSITE" id="PS50109"/>
    </source>
</evidence>
<comment type="catalytic activity">
    <reaction evidence="1">
        <text>ATP + protein L-histidine = ADP + protein N-phospho-L-histidine.</text>
        <dbReference type="EC" id="2.7.13.3"/>
    </reaction>
</comment>
<keyword evidence="4" id="KW-0808">Transferase</keyword>
<evidence type="ECO:0000256" key="6">
    <source>
        <dbReference type="SAM" id="Phobius"/>
    </source>
</evidence>
<keyword evidence="5 8" id="KW-0418">Kinase</keyword>
<gene>
    <name evidence="8" type="ORF">D7V88_22330</name>
</gene>
<accession>A0A3A8IPC1</accession>
<dbReference type="InterPro" id="IPR036097">
    <property type="entry name" value="HisK_dim/P_sf"/>
</dbReference>
<feature type="transmembrane region" description="Helical" evidence="6">
    <location>
        <begin position="92"/>
        <end position="111"/>
    </location>
</feature>
<evidence type="ECO:0000256" key="5">
    <source>
        <dbReference type="ARBA" id="ARBA00022777"/>
    </source>
</evidence>
<keyword evidence="9" id="KW-1185">Reference proteome</keyword>